<evidence type="ECO:0000256" key="2">
    <source>
        <dbReference type="ARBA" id="ARBA00023186"/>
    </source>
</evidence>
<dbReference type="SUPFAM" id="SSF46579">
    <property type="entry name" value="Prefoldin"/>
    <property type="match status" value="1"/>
</dbReference>
<feature type="coiled-coil region" evidence="3">
    <location>
        <begin position="10"/>
        <end position="51"/>
    </location>
</feature>
<dbReference type="PANTHER" id="PTHR20903:SF0">
    <property type="entry name" value="PREFOLDIN SUBUNIT 1"/>
    <property type="match status" value="1"/>
</dbReference>
<dbReference type="CDD" id="cd23164">
    <property type="entry name" value="Prefoldin_1"/>
    <property type="match status" value="1"/>
</dbReference>
<evidence type="ECO:0000313" key="4">
    <source>
        <dbReference type="EMBL" id="KAF3338309.1"/>
    </source>
</evidence>
<dbReference type="AlphaFoldDB" id="A0A833VZA7"/>
<dbReference type="GO" id="GO:0005737">
    <property type="term" value="C:cytoplasm"/>
    <property type="evidence" value="ECO:0007669"/>
    <property type="project" value="TreeGrafter"/>
</dbReference>
<dbReference type="InterPro" id="IPR002777">
    <property type="entry name" value="PFD_beta-like"/>
</dbReference>
<keyword evidence="3" id="KW-0175">Coiled coil</keyword>
<keyword evidence="5" id="KW-1185">Reference proteome</keyword>
<dbReference type="PANTHER" id="PTHR20903">
    <property type="entry name" value="PREFOLDIN SUBUNIT 1-RELATED"/>
    <property type="match status" value="1"/>
</dbReference>
<dbReference type="InterPro" id="IPR009053">
    <property type="entry name" value="Prefoldin"/>
</dbReference>
<sequence length="128" mass="14785">MSDEANQAAFKELQERMIETTAKLKQVVNQMQLKEREKKRAYLTLEELKQVPDDANTYKTIGKLFVLEPKLVLVDEQEKKLKDSDDAISSLTTTKEILEKQLGETETNIRELLQQDPSLAQRIMNMAM</sequence>
<protein>
    <submittedName>
        <fullName evidence="4">Prefoldin subunit 1</fullName>
    </submittedName>
</protein>
<accession>A0A833VZA7</accession>
<keyword evidence="2" id="KW-0143">Chaperone</keyword>
<name>A0A833VZA7_9POAL</name>
<dbReference type="GO" id="GO:0016272">
    <property type="term" value="C:prefoldin complex"/>
    <property type="evidence" value="ECO:0007669"/>
    <property type="project" value="InterPro"/>
</dbReference>
<comment type="similarity">
    <text evidence="1">Belongs to the prefoldin subunit beta family.</text>
</comment>
<proteinExistence type="inferred from homology"/>
<dbReference type="Gene3D" id="1.10.287.370">
    <property type="match status" value="1"/>
</dbReference>
<dbReference type="OrthoDB" id="5242628at2759"/>
<dbReference type="GO" id="GO:0051082">
    <property type="term" value="F:unfolded protein binding"/>
    <property type="evidence" value="ECO:0007669"/>
    <property type="project" value="InterPro"/>
</dbReference>
<dbReference type="Proteomes" id="UP000623129">
    <property type="component" value="Unassembled WGS sequence"/>
</dbReference>
<dbReference type="GO" id="GO:0009409">
    <property type="term" value="P:response to cold"/>
    <property type="evidence" value="ECO:0007669"/>
    <property type="project" value="UniProtKB-ARBA"/>
</dbReference>
<dbReference type="GO" id="GO:0044183">
    <property type="term" value="F:protein folding chaperone"/>
    <property type="evidence" value="ECO:0007669"/>
    <property type="project" value="TreeGrafter"/>
</dbReference>
<reference evidence="4" key="1">
    <citation type="submission" date="2020-01" db="EMBL/GenBank/DDBJ databases">
        <title>Genome sequence of Kobresia littledalei, the first chromosome-level genome in the family Cyperaceae.</title>
        <authorList>
            <person name="Qu G."/>
        </authorList>
    </citation>
    <scope>NUCLEOTIDE SEQUENCE</scope>
    <source>
        <strain evidence="4">C.B.Clarke</strain>
        <tissue evidence="4">Leaf</tissue>
    </source>
</reference>
<evidence type="ECO:0000313" key="5">
    <source>
        <dbReference type="Proteomes" id="UP000623129"/>
    </source>
</evidence>
<gene>
    <name evidence="4" type="ORF">FCM35_KLT17146</name>
</gene>
<organism evidence="4 5">
    <name type="scientific">Carex littledalei</name>
    <dbReference type="NCBI Taxonomy" id="544730"/>
    <lineage>
        <taxon>Eukaryota</taxon>
        <taxon>Viridiplantae</taxon>
        <taxon>Streptophyta</taxon>
        <taxon>Embryophyta</taxon>
        <taxon>Tracheophyta</taxon>
        <taxon>Spermatophyta</taxon>
        <taxon>Magnoliopsida</taxon>
        <taxon>Liliopsida</taxon>
        <taxon>Poales</taxon>
        <taxon>Cyperaceae</taxon>
        <taxon>Cyperoideae</taxon>
        <taxon>Cariceae</taxon>
        <taxon>Carex</taxon>
        <taxon>Carex subgen. Euthyceras</taxon>
    </lineage>
</organism>
<comment type="caution">
    <text evidence="4">The sequence shown here is derived from an EMBL/GenBank/DDBJ whole genome shotgun (WGS) entry which is preliminary data.</text>
</comment>
<evidence type="ECO:0000256" key="3">
    <source>
        <dbReference type="SAM" id="Coils"/>
    </source>
</evidence>
<dbReference type="Pfam" id="PF01920">
    <property type="entry name" value="Prefoldin_2"/>
    <property type="match status" value="1"/>
</dbReference>
<dbReference type="EMBL" id="SWLB01000005">
    <property type="protein sequence ID" value="KAF3338309.1"/>
    <property type="molecule type" value="Genomic_DNA"/>
</dbReference>
<feature type="coiled-coil region" evidence="3">
    <location>
        <begin position="88"/>
        <end position="115"/>
    </location>
</feature>
<evidence type="ECO:0000256" key="1">
    <source>
        <dbReference type="ARBA" id="ARBA00008045"/>
    </source>
</evidence>